<dbReference type="InterPro" id="IPR013094">
    <property type="entry name" value="AB_hydrolase_3"/>
</dbReference>
<dbReference type="GO" id="GO:0016787">
    <property type="term" value="F:hydrolase activity"/>
    <property type="evidence" value="ECO:0007669"/>
    <property type="project" value="UniProtKB-KW"/>
</dbReference>
<dbReference type="EMBL" id="MZMT01000017">
    <property type="protein sequence ID" value="PIO45648.1"/>
    <property type="molecule type" value="Genomic_DNA"/>
</dbReference>
<evidence type="ECO:0000313" key="3">
    <source>
        <dbReference type="EMBL" id="PIO45648.1"/>
    </source>
</evidence>
<reference evidence="3 4" key="1">
    <citation type="journal article" date="2017" name="Int J Environ Stud">
        <title>Does the Miocene-Pliocene relict legume Oxytropis triphylla form nitrogen-fixing nodules with a combination of bacterial strains?</title>
        <authorList>
            <person name="Safronova V."/>
            <person name="Belimov A."/>
            <person name="Sazanova A."/>
            <person name="Kuznetsova I."/>
            <person name="Popova J."/>
            <person name="Andronov E."/>
            <person name="Verkhozina A."/>
            <person name="Tikhonovich I."/>
        </authorList>
    </citation>
    <scope>NUCLEOTIDE SEQUENCE [LARGE SCALE GENOMIC DNA]</scope>
    <source>
        <strain evidence="3 4">Tri-38</strain>
    </source>
</reference>
<evidence type="ECO:0000259" key="2">
    <source>
        <dbReference type="Pfam" id="PF07859"/>
    </source>
</evidence>
<dbReference type="KEGG" id="pht:BLM14_08015"/>
<comment type="caution">
    <text evidence="3">The sequence shown here is derived from an EMBL/GenBank/DDBJ whole genome shotgun (WGS) entry which is preliminary data.</text>
</comment>
<dbReference type="RefSeq" id="WP_099998908.1">
    <property type="nucleotide sequence ID" value="NZ_CP017940.1"/>
</dbReference>
<dbReference type="PANTHER" id="PTHR48081:SF8">
    <property type="entry name" value="ALPHA_BETA HYDROLASE FOLD-3 DOMAIN-CONTAINING PROTEIN-RELATED"/>
    <property type="match status" value="1"/>
</dbReference>
<dbReference type="SUPFAM" id="SSF53474">
    <property type="entry name" value="alpha/beta-Hydrolases"/>
    <property type="match status" value="1"/>
</dbReference>
<sequence>MTTDYSVLIDEETWAFIERTNSFYPPDAVNLSVEQQRDVYNTMCRAFFAGYPESVSSADRFIDARDRKIPIRIYEKRDSDPEAVCLYFHGGGFVVGGLDSHDDVCAEFCEATGFRIISVDYRLAPEHLHPAAFRDCLAAFEYVASTSDLPLVLCGDSAGGNLAAAVSHHVRLHDRAPIGQVLIYPGLGGAADQGSYLTHAEAPMLTTRDTLYYANLRGGGFNWSTDPRFAPLNATDFSGLPDTIIISAECDPLSDDGRHYRDKILAAGGKAIWNNEPGLVHAYLRARHSVERARASFRRITAAVHLLGQGRWPGQL</sequence>
<keyword evidence="4" id="KW-1185">Reference proteome</keyword>
<dbReference type="OrthoDB" id="9806180at2"/>
<feature type="domain" description="Alpha/beta hydrolase fold-3" evidence="2">
    <location>
        <begin position="86"/>
        <end position="284"/>
    </location>
</feature>
<organism evidence="3 4">
    <name type="scientific">Phyllobacterium zundukense</name>
    <dbReference type="NCBI Taxonomy" id="1867719"/>
    <lineage>
        <taxon>Bacteria</taxon>
        <taxon>Pseudomonadati</taxon>
        <taxon>Pseudomonadota</taxon>
        <taxon>Alphaproteobacteria</taxon>
        <taxon>Hyphomicrobiales</taxon>
        <taxon>Phyllobacteriaceae</taxon>
        <taxon>Phyllobacterium</taxon>
    </lineage>
</organism>
<accession>A0A2N9W1N0</accession>
<keyword evidence="1" id="KW-0378">Hydrolase</keyword>
<dbReference type="InterPro" id="IPR050300">
    <property type="entry name" value="GDXG_lipolytic_enzyme"/>
</dbReference>
<evidence type="ECO:0000256" key="1">
    <source>
        <dbReference type="ARBA" id="ARBA00022801"/>
    </source>
</evidence>
<evidence type="ECO:0000313" key="4">
    <source>
        <dbReference type="Proteomes" id="UP000232163"/>
    </source>
</evidence>
<proteinExistence type="predicted"/>
<gene>
    <name evidence="3" type="ORF">B5P45_06510</name>
</gene>
<dbReference type="Proteomes" id="UP000232163">
    <property type="component" value="Unassembled WGS sequence"/>
</dbReference>
<dbReference type="InterPro" id="IPR029058">
    <property type="entry name" value="AB_hydrolase_fold"/>
</dbReference>
<dbReference type="Pfam" id="PF07859">
    <property type="entry name" value="Abhydrolase_3"/>
    <property type="match status" value="1"/>
</dbReference>
<dbReference type="AlphaFoldDB" id="A0A2N9W1N0"/>
<dbReference type="Gene3D" id="3.40.50.1820">
    <property type="entry name" value="alpha/beta hydrolase"/>
    <property type="match status" value="1"/>
</dbReference>
<dbReference type="PANTHER" id="PTHR48081">
    <property type="entry name" value="AB HYDROLASE SUPERFAMILY PROTEIN C4A8.06C"/>
    <property type="match status" value="1"/>
</dbReference>
<name>A0A2N9W1N0_9HYPH</name>
<protein>
    <submittedName>
        <fullName evidence="3">Esterase</fullName>
    </submittedName>
</protein>